<evidence type="ECO:0000313" key="2">
    <source>
        <dbReference type="EMBL" id="GJT00947.1"/>
    </source>
</evidence>
<dbReference type="SUPFAM" id="SSF56112">
    <property type="entry name" value="Protein kinase-like (PK-like)"/>
    <property type="match status" value="1"/>
</dbReference>
<dbReference type="PANTHER" id="PTHR27003">
    <property type="entry name" value="OS07G0166700 PROTEIN"/>
    <property type="match status" value="1"/>
</dbReference>
<gene>
    <name evidence="2" type="ORF">Tco_0822116</name>
</gene>
<dbReference type="InterPro" id="IPR045272">
    <property type="entry name" value="ANXUR1/2-like"/>
</dbReference>
<reference evidence="2" key="1">
    <citation type="journal article" date="2022" name="Int. J. Mol. Sci.">
        <title>Draft Genome of Tanacetum Coccineum: Genomic Comparison of Closely Related Tanacetum-Family Plants.</title>
        <authorList>
            <person name="Yamashiro T."/>
            <person name="Shiraishi A."/>
            <person name="Nakayama K."/>
            <person name="Satake H."/>
        </authorList>
    </citation>
    <scope>NUCLEOTIDE SEQUENCE</scope>
</reference>
<dbReference type="EMBL" id="BQNB010012234">
    <property type="protein sequence ID" value="GJT00947.1"/>
    <property type="molecule type" value="Genomic_DNA"/>
</dbReference>
<feature type="domain" description="Protein kinase" evidence="1">
    <location>
        <begin position="24"/>
        <end position="337"/>
    </location>
</feature>
<dbReference type="SMART" id="SM00220">
    <property type="entry name" value="S_TKc"/>
    <property type="match status" value="1"/>
</dbReference>
<dbReference type="InterPro" id="IPR000719">
    <property type="entry name" value="Prot_kinase_dom"/>
</dbReference>
<dbReference type="PROSITE" id="PS50011">
    <property type="entry name" value="PROTEIN_KINASE_DOM"/>
    <property type="match status" value="1"/>
</dbReference>
<dbReference type="InterPro" id="IPR008271">
    <property type="entry name" value="Ser/Thr_kinase_AS"/>
</dbReference>
<evidence type="ECO:0000259" key="1">
    <source>
        <dbReference type="PROSITE" id="PS50011"/>
    </source>
</evidence>
<dbReference type="Pfam" id="PF00069">
    <property type="entry name" value="Pkinase"/>
    <property type="match status" value="1"/>
</dbReference>
<keyword evidence="2" id="KW-0418">Kinase</keyword>
<organism evidence="2 3">
    <name type="scientific">Tanacetum coccineum</name>
    <dbReference type="NCBI Taxonomy" id="301880"/>
    <lineage>
        <taxon>Eukaryota</taxon>
        <taxon>Viridiplantae</taxon>
        <taxon>Streptophyta</taxon>
        <taxon>Embryophyta</taxon>
        <taxon>Tracheophyta</taxon>
        <taxon>Spermatophyta</taxon>
        <taxon>Magnoliopsida</taxon>
        <taxon>eudicotyledons</taxon>
        <taxon>Gunneridae</taxon>
        <taxon>Pentapetalae</taxon>
        <taxon>asterids</taxon>
        <taxon>campanulids</taxon>
        <taxon>Asterales</taxon>
        <taxon>Asteraceae</taxon>
        <taxon>Asteroideae</taxon>
        <taxon>Anthemideae</taxon>
        <taxon>Anthemidinae</taxon>
        <taxon>Tanacetum</taxon>
    </lineage>
</organism>
<dbReference type="PROSITE" id="PS00108">
    <property type="entry name" value="PROTEIN_KINASE_ST"/>
    <property type="match status" value="1"/>
</dbReference>
<dbReference type="PANTHER" id="PTHR27003:SF471">
    <property type="entry name" value="VASCULAR ENDOTHELIAL GROWTH FACTOR RECEPTOR 2 (VEGFR2)-RELATED"/>
    <property type="match status" value="1"/>
</dbReference>
<reference evidence="2" key="2">
    <citation type="submission" date="2022-01" db="EMBL/GenBank/DDBJ databases">
        <authorList>
            <person name="Yamashiro T."/>
            <person name="Shiraishi A."/>
            <person name="Satake H."/>
            <person name="Nakayama K."/>
        </authorList>
    </citation>
    <scope>NUCLEOTIDE SEQUENCE</scope>
</reference>
<keyword evidence="2" id="KW-0808">Transferase</keyword>
<comment type="caution">
    <text evidence="2">The sequence shown here is derived from an EMBL/GenBank/DDBJ whole genome shotgun (WGS) entry which is preliminary data.</text>
</comment>
<evidence type="ECO:0000313" key="3">
    <source>
        <dbReference type="Proteomes" id="UP001151760"/>
    </source>
</evidence>
<name>A0ABQ5AGT0_9ASTR</name>
<keyword evidence="3" id="KW-1185">Reference proteome</keyword>
<protein>
    <submittedName>
        <fullName evidence="2">Protein kinase, ATP binding site-containing protein</fullName>
    </submittedName>
</protein>
<dbReference type="Proteomes" id="UP001151760">
    <property type="component" value="Unassembled WGS sequence"/>
</dbReference>
<dbReference type="Gene3D" id="1.10.510.10">
    <property type="entry name" value="Transferase(Phosphotransferase) domain 1"/>
    <property type="match status" value="1"/>
</dbReference>
<sequence length="429" mass="49254">MIQLKQLEHMRIQLKDIELATENFSSEYCIVSGGFGTVYKTKLDHVDRKYCFATKAANVPEVPKKQNTVAVKRIFDTEDESGEQGFYAEIEMLTSCKHSNILTLLGFCDEGSAMILVYEYALNGSLVDYLQNRNNTTNDSWAQRMKICLQVAKGLSYLHTGEGGRQEIVHRDIKSANILLDENLDAKIGDFGLCKFLDCKNEEHNEHYSRQIAGTKVYMDPQYAKEGKLKKESDVYCLGVVMSEILCGRLAYDTVYNSHNSKGLAPTARWHVENKTVQEFVDPRMKEGITEAILPSIKRLYQNSFDMFSSIAYKCLDETQANRPTMECVIKELEEALPFQILQFQIQFNVAGRMVPKAKLRLNWNRDNCGFNGWFDPPMCLRVVVIIPGLLRNMNELREITDANAIKARRMKFLLGFSWFFFVVYIMMK</sequence>
<dbReference type="Gene3D" id="3.30.200.20">
    <property type="entry name" value="Phosphorylase Kinase, domain 1"/>
    <property type="match status" value="1"/>
</dbReference>
<dbReference type="InterPro" id="IPR011009">
    <property type="entry name" value="Kinase-like_dom_sf"/>
</dbReference>
<proteinExistence type="predicted"/>
<accession>A0ABQ5AGT0</accession>
<dbReference type="GO" id="GO:0016301">
    <property type="term" value="F:kinase activity"/>
    <property type="evidence" value="ECO:0007669"/>
    <property type="project" value="UniProtKB-KW"/>
</dbReference>